<accession>A0A936YWA3</accession>
<gene>
    <name evidence="1" type="ORF">JJB09_25525</name>
</gene>
<sequence>MRTIAHLTLFTGHLRNSPRHEVDREAIDKLMPYVMSAGGEIENTGWTVRMIEGAAPGSHCFELHHSGLWLLSCYMAWTRAASTPMWEVVKRISKTTVPKPKTTPWLAVHAMPATPMIMFKALHAMMEAGDLERCIAWTVIEAMAGGEPLAA</sequence>
<dbReference type="Proteomes" id="UP000633219">
    <property type="component" value="Unassembled WGS sequence"/>
</dbReference>
<dbReference type="AlphaFoldDB" id="A0A936YWA3"/>
<organism evidence="1 2">
    <name type="scientific">Rhizobium setariae</name>
    <dbReference type="NCBI Taxonomy" id="2801340"/>
    <lineage>
        <taxon>Bacteria</taxon>
        <taxon>Pseudomonadati</taxon>
        <taxon>Pseudomonadota</taxon>
        <taxon>Alphaproteobacteria</taxon>
        <taxon>Hyphomicrobiales</taxon>
        <taxon>Rhizobiaceae</taxon>
        <taxon>Rhizobium/Agrobacterium group</taxon>
        <taxon>Rhizobium</taxon>
    </lineage>
</organism>
<reference evidence="1" key="1">
    <citation type="submission" date="2021-01" db="EMBL/GenBank/DDBJ databases">
        <title>Rhizobium sp. strain KVB221 16S ribosomal RNA gene Genome sequencing and assembly.</title>
        <authorList>
            <person name="Kang M."/>
        </authorList>
    </citation>
    <scope>NUCLEOTIDE SEQUENCE</scope>
    <source>
        <strain evidence="1">KVB221</strain>
    </source>
</reference>
<keyword evidence="2" id="KW-1185">Reference proteome</keyword>
<comment type="caution">
    <text evidence="1">The sequence shown here is derived from an EMBL/GenBank/DDBJ whole genome shotgun (WGS) entry which is preliminary data.</text>
</comment>
<evidence type="ECO:0000313" key="2">
    <source>
        <dbReference type="Proteomes" id="UP000633219"/>
    </source>
</evidence>
<evidence type="ECO:0000313" key="1">
    <source>
        <dbReference type="EMBL" id="MBL0375376.1"/>
    </source>
</evidence>
<protein>
    <submittedName>
        <fullName evidence="1">Uncharacterized protein</fullName>
    </submittedName>
</protein>
<dbReference type="RefSeq" id="WP_201663923.1">
    <property type="nucleotide sequence ID" value="NZ_JAEQNC010000023.1"/>
</dbReference>
<proteinExistence type="predicted"/>
<dbReference type="EMBL" id="JAEQNC010000023">
    <property type="protein sequence ID" value="MBL0375376.1"/>
    <property type="molecule type" value="Genomic_DNA"/>
</dbReference>
<name>A0A936YWA3_9HYPH</name>